<dbReference type="InterPro" id="IPR013087">
    <property type="entry name" value="Znf_C2H2_type"/>
</dbReference>
<feature type="domain" description="C2H2-type" evidence="7">
    <location>
        <begin position="656"/>
        <end position="683"/>
    </location>
</feature>
<dbReference type="PROSITE" id="PS00028">
    <property type="entry name" value="ZINC_FINGER_C2H2_1"/>
    <property type="match status" value="11"/>
</dbReference>
<dbReference type="Proteomes" id="UP000008820">
    <property type="component" value="Chromosome 1"/>
</dbReference>
<evidence type="ECO:0000259" key="7">
    <source>
        <dbReference type="PROSITE" id="PS50157"/>
    </source>
</evidence>
<evidence type="ECO:0000256" key="3">
    <source>
        <dbReference type="ARBA" id="ARBA00022771"/>
    </source>
</evidence>
<dbReference type="Pfam" id="PF00096">
    <property type="entry name" value="zf-C2H2"/>
    <property type="match status" value="4"/>
</dbReference>
<dbReference type="OrthoDB" id="7758866at2759"/>
<feature type="domain" description="C2H2-type" evidence="7">
    <location>
        <begin position="205"/>
        <end position="233"/>
    </location>
</feature>
<dbReference type="Gene3D" id="3.30.160.60">
    <property type="entry name" value="Classic Zinc Finger"/>
    <property type="match status" value="7"/>
</dbReference>
<sequence>MSDCLTCAKLTEGVDQSLAIVANKKIQNALSKHFWFGENQYLKSTICYPCWHKIEDFHRFYCEVEELHSKQLFPHIQLLELKQENAEPDFAPEQSDDDVECVVESEDPCDVGEQKIIESQPEIRETVKRPRLQKNELDVVQEYVSQNVILDCDTCSKRCTTFETLQRHSMMEHARKATVLCCNLKFTNTYRFVDHMRFHMDPSQFKCSHCTKEFGNREALKRHTRLAHAYEQQKTTSAKEEDEPNETNTATVVDESVREDQSTDESSEKVQSGNEPEDMAHSDDVPGDTVQSDGEPGDKVEIEDESDDEKSIDNDPSDNDEDYEQESDSSVESISSGSDEDYDADNSKRNERKLRKYTKTSEEESVAIQEYVSKNLTLNCDTCSERYTIFKDLQRHSLDTHGKPATVLCCNRKLLNSYRFDDHIRYHLNPDRFECSQCSRKCPNREALSRHIQTKHTPDEEKTHACEVCNKKFTTKHNLTKHALIHEESVQKPARKRRLRETAKHDKMIAENVTLECDSCQEKHTSFVTLQQHSKAEHKKHAVVFCCGLKFHRKPLLIDHLYFHLEPTRFQCKICHKNLHHTRSLKWHMDKYHAPEESRTLQCSKCPKMFTHQRFLVLHEQYHNRKWHCKICDKRFIYEAVLKQHHKSVHTKELQYVCHVCAKTFHIYSSYRSHLLTHDESAKKKPQKPRVQCQICNTWTLKLSRHMRLHAGTRTCEICGEECKNHFTYRYHMKNHQTGDFICSVCGKSFKREIGWKEHMASHTGDVLYSCDFCDRTFNSNANRASHRKKMHPQQWLEDKLKKRAAKMAPVDEPAQS</sequence>
<feature type="domain" description="C2H2-type" evidence="7">
    <location>
        <begin position="433"/>
        <end position="461"/>
    </location>
</feature>
<accession>A0A6I8U385</accession>
<feature type="domain" description="C2H2-type" evidence="7">
    <location>
        <begin position="601"/>
        <end position="628"/>
    </location>
</feature>
<reference evidence="8" key="2">
    <citation type="submission" date="2020-05" db="UniProtKB">
        <authorList>
            <consortium name="EnsemblMetazoa"/>
        </authorList>
    </citation>
    <scope>IDENTIFICATION</scope>
    <source>
        <strain evidence="8">LVP_AGWG</strain>
    </source>
</reference>
<dbReference type="AlphaFoldDB" id="A0A6I8U385"/>
<evidence type="ECO:0000256" key="1">
    <source>
        <dbReference type="ARBA" id="ARBA00022723"/>
    </source>
</evidence>
<feature type="domain" description="C2H2-type" evidence="7">
    <location>
        <begin position="464"/>
        <end position="491"/>
    </location>
</feature>
<evidence type="ECO:0000313" key="8">
    <source>
        <dbReference type="EnsemblMetazoa" id="AAEL023095-PB"/>
    </source>
</evidence>
<dbReference type="SMART" id="SM00868">
    <property type="entry name" value="zf-AD"/>
    <property type="match status" value="1"/>
</dbReference>
<feature type="compositionally biased region" description="Acidic residues" evidence="6">
    <location>
        <begin position="301"/>
        <end position="329"/>
    </location>
</feature>
<evidence type="ECO:0000256" key="4">
    <source>
        <dbReference type="ARBA" id="ARBA00022833"/>
    </source>
</evidence>
<dbReference type="PROSITE" id="PS50157">
    <property type="entry name" value="ZINC_FINGER_C2H2_2"/>
    <property type="match status" value="9"/>
</dbReference>
<dbReference type="GO" id="GO:0008270">
    <property type="term" value="F:zinc ion binding"/>
    <property type="evidence" value="ECO:0007669"/>
    <property type="project" value="UniProtKB-KW"/>
</dbReference>
<feature type="domain" description="C2H2-type" evidence="7">
    <location>
        <begin position="627"/>
        <end position="655"/>
    </location>
</feature>
<evidence type="ECO:0000256" key="5">
    <source>
        <dbReference type="PROSITE-ProRule" id="PRU00042"/>
    </source>
</evidence>
<dbReference type="Pfam" id="PF12874">
    <property type="entry name" value="zf-met"/>
    <property type="match status" value="2"/>
</dbReference>
<evidence type="ECO:0000256" key="2">
    <source>
        <dbReference type="ARBA" id="ARBA00022737"/>
    </source>
</evidence>
<dbReference type="SUPFAM" id="SSF57667">
    <property type="entry name" value="beta-beta-alpha zinc fingers"/>
    <property type="match status" value="7"/>
</dbReference>
<dbReference type="EnsemblMetazoa" id="AAEL023095-RA">
    <property type="protein sequence ID" value="AAEL023095-PA"/>
    <property type="gene ID" value="AAEL023095"/>
</dbReference>
<feature type="domain" description="C2H2-type" evidence="7">
    <location>
        <begin position="741"/>
        <end position="768"/>
    </location>
</feature>
<dbReference type="FunFam" id="3.30.160.60:FF:000446">
    <property type="entry name" value="Zinc finger protein"/>
    <property type="match status" value="1"/>
</dbReference>
<dbReference type="PANTHER" id="PTHR24379:SF127">
    <property type="entry name" value="BLOODY FINGERS-RELATED"/>
    <property type="match status" value="1"/>
</dbReference>
<reference evidence="8 9" key="1">
    <citation type="submission" date="2017-06" db="EMBL/GenBank/DDBJ databases">
        <title>Aedes aegypti genome working group (AGWG) sequencing and assembly.</title>
        <authorList>
            <consortium name="Aedes aegypti Genome Working Group (AGWG)"/>
            <person name="Matthews B.J."/>
        </authorList>
    </citation>
    <scope>NUCLEOTIDE SEQUENCE [LARGE SCALE GENOMIC DNA]</scope>
    <source>
        <strain evidence="8 9">LVP_AGWG</strain>
    </source>
</reference>
<keyword evidence="1" id="KW-0479">Metal-binding</keyword>
<evidence type="ECO:0000313" key="9">
    <source>
        <dbReference type="Proteomes" id="UP000008820"/>
    </source>
</evidence>
<keyword evidence="9" id="KW-1185">Reference proteome</keyword>
<name>A0A6I8U385_AEDAE</name>
<dbReference type="InterPro" id="IPR012934">
    <property type="entry name" value="Znf_AD"/>
</dbReference>
<feature type="region of interest" description="Disordered" evidence="6">
    <location>
        <begin position="231"/>
        <end position="365"/>
    </location>
</feature>
<dbReference type="InterPro" id="IPR036236">
    <property type="entry name" value="Znf_C2H2_sf"/>
</dbReference>
<keyword evidence="2" id="KW-0677">Repeat</keyword>
<gene>
    <name evidence="8" type="primary">5570748</name>
</gene>
<evidence type="ECO:0000256" key="6">
    <source>
        <dbReference type="SAM" id="MobiDB-lite"/>
    </source>
</evidence>
<dbReference type="EnsemblMetazoa" id="AAEL023095-RB">
    <property type="protein sequence ID" value="AAEL023095-PB"/>
    <property type="gene ID" value="AAEL023095"/>
</dbReference>
<dbReference type="GO" id="GO:0005634">
    <property type="term" value="C:nucleus"/>
    <property type="evidence" value="ECO:0007669"/>
    <property type="project" value="InterPro"/>
</dbReference>
<dbReference type="SMART" id="SM00355">
    <property type="entry name" value="ZnF_C2H2"/>
    <property type="match status" value="16"/>
</dbReference>
<protein>
    <recommendedName>
        <fullName evidence="7">C2H2-type domain-containing protein</fullName>
    </recommendedName>
</protein>
<feature type="domain" description="C2H2-type" evidence="7">
    <location>
        <begin position="570"/>
        <end position="598"/>
    </location>
</feature>
<keyword evidence="4" id="KW-0862">Zinc</keyword>
<dbReference type="PANTHER" id="PTHR24379">
    <property type="entry name" value="KRAB AND ZINC FINGER DOMAIN-CONTAINING"/>
    <property type="match status" value="1"/>
</dbReference>
<proteinExistence type="predicted"/>
<organism evidence="8 9">
    <name type="scientific">Aedes aegypti</name>
    <name type="common">Yellowfever mosquito</name>
    <name type="synonym">Culex aegypti</name>
    <dbReference type="NCBI Taxonomy" id="7159"/>
    <lineage>
        <taxon>Eukaryota</taxon>
        <taxon>Metazoa</taxon>
        <taxon>Ecdysozoa</taxon>
        <taxon>Arthropoda</taxon>
        <taxon>Hexapoda</taxon>
        <taxon>Insecta</taxon>
        <taxon>Pterygota</taxon>
        <taxon>Neoptera</taxon>
        <taxon>Endopterygota</taxon>
        <taxon>Diptera</taxon>
        <taxon>Nematocera</taxon>
        <taxon>Culicoidea</taxon>
        <taxon>Culicidae</taxon>
        <taxon>Culicinae</taxon>
        <taxon>Aedini</taxon>
        <taxon>Aedes</taxon>
        <taxon>Stegomyia</taxon>
    </lineage>
</organism>
<keyword evidence="3 5" id="KW-0863">Zinc-finger</keyword>
<feature type="domain" description="C2H2-type" evidence="7">
    <location>
        <begin position="769"/>
        <end position="792"/>
    </location>
</feature>
<dbReference type="InParanoid" id="A0A6I8U385"/>
<dbReference type="Gene3D" id="3.40.1800.20">
    <property type="match status" value="1"/>
</dbReference>